<dbReference type="EMBL" id="JBGBPQ010000009">
    <property type="protein sequence ID" value="KAL1519449.1"/>
    <property type="molecule type" value="Genomic_DNA"/>
</dbReference>
<proteinExistence type="predicted"/>
<protein>
    <submittedName>
        <fullName evidence="2">Uncharacterized protein</fullName>
    </submittedName>
</protein>
<organism evidence="2 3">
    <name type="scientific">Prymnesium parvum</name>
    <name type="common">Toxic golden alga</name>
    <dbReference type="NCBI Taxonomy" id="97485"/>
    <lineage>
        <taxon>Eukaryota</taxon>
        <taxon>Haptista</taxon>
        <taxon>Haptophyta</taxon>
        <taxon>Prymnesiophyceae</taxon>
        <taxon>Prymnesiales</taxon>
        <taxon>Prymnesiaceae</taxon>
        <taxon>Prymnesium</taxon>
    </lineage>
</organism>
<comment type="caution">
    <text evidence="2">The sequence shown here is derived from an EMBL/GenBank/DDBJ whole genome shotgun (WGS) entry which is preliminary data.</text>
</comment>
<evidence type="ECO:0000313" key="3">
    <source>
        <dbReference type="Proteomes" id="UP001515480"/>
    </source>
</evidence>
<accession>A0AB34JCF3</accession>
<name>A0AB34JCF3_PRYPA</name>
<evidence type="ECO:0000256" key="1">
    <source>
        <dbReference type="SAM" id="MobiDB-lite"/>
    </source>
</evidence>
<keyword evidence="3" id="KW-1185">Reference proteome</keyword>
<dbReference type="Proteomes" id="UP001515480">
    <property type="component" value="Unassembled WGS sequence"/>
</dbReference>
<gene>
    <name evidence="2" type="ORF">AB1Y20_022971</name>
</gene>
<feature type="compositionally biased region" description="Low complexity" evidence="1">
    <location>
        <begin position="359"/>
        <end position="380"/>
    </location>
</feature>
<evidence type="ECO:0000313" key="2">
    <source>
        <dbReference type="EMBL" id="KAL1519449.1"/>
    </source>
</evidence>
<dbReference type="AlphaFoldDB" id="A0AB34JCF3"/>
<feature type="region of interest" description="Disordered" evidence="1">
    <location>
        <begin position="354"/>
        <end position="380"/>
    </location>
</feature>
<reference evidence="2 3" key="1">
    <citation type="journal article" date="2024" name="Science">
        <title>Giant polyketide synthase enzymes in the biosynthesis of giant marine polyether toxins.</title>
        <authorList>
            <person name="Fallon T.R."/>
            <person name="Shende V.V."/>
            <person name="Wierzbicki I.H."/>
            <person name="Pendleton A.L."/>
            <person name="Watervoot N.F."/>
            <person name="Auber R.P."/>
            <person name="Gonzalez D.J."/>
            <person name="Wisecaver J.H."/>
            <person name="Moore B.S."/>
        </authorList>
    </citation>
    <scope>NUCLEOTIDE SEQUENCE [LARGE SCALE GENOMIC DNA]</scope>
    <source>
        <strain evidence="2 3">12B1</strain>
    </source>
</reference>
<sequence>MALSTPSPRLCAPHLTSQHSNFIEEACDPSCSSDTCRRCECRACPFCTCTDRLGVHLPPHACGLVRSSQINLSPMPTAEACRSACNQFVGGQYYASQPGNKSCTVWMHAHDGGACIGLEEEQMLEPGWEPAHGIQAGLATCGAPVPARVGEAEPASARHKAFRHPVGAPMLVLHTAASYTINPRVAARLARAHVELRQAGHFHRVVLSSEVCLHHEGCREPDDINAARTADNNAENAILFAIQHEAPAAQFEFNGLAGTVVQRMTRLDVGRAFPRMMTTGKHVKWADNRRPKWLSNGCDLVALAWLALNIKALPTPHSHMWVIQASKTFSVDMFALHSCAMLHRTTPGRTLEREMRSTGAGMASWSDSSSAVSHTAGPGS</sequence>